<dbReference type="EMBL" id="CP011391">
    <property type="protein sequence ID" value="AMK55583.1"/>
    <property type="molecule type" value="Genomic_DNA"/>
</dbReference>
<protein>
    <submittedName>
        <fullName evidence="1">Uncharacterized protein</fullName>
    </submittedName>
</protein>
<dbReference type="STRING" id="1702221.AALO17_24490"/>
<gene>
    <name evidence="1" type="ORF">AALO17_24490</name>
</gene>
<dbReference type="KEGG" id="fro:AALO17_24490"/>
<dbReference type="AlphaFoldDB" id="A0A140DY56"/>
<dbReference type="Proteomes" id="UP000069771">
    <property type="component" value="Chromosome"/>
</dbReference>
<evidence type="ECO:0000313" key="2">
    <source>
        <dbReference type="Proteomes" id="UP000069771"/>
    </source>
</evidence>
<sequence>MLQQKRCYTAFQAGNILSGHIGQFRYMFLCHVPVEAALLDPQANLHIERFFLSFLSHGVPL</sequence>
<reference evidence="1 2" key="1">
    <citation type="journal article" date="2016" name="Gut Pathog.">
        <title>Whole genome sequencing of "Faecalibaculum rodentium" ALO17, isolated from C57BL/6J laboratory mouse feces.</title>
        <authorList>
            <person name="Lim S."/>
            <person name="Chang D.H."/>
            <person name="Ahn S."/>
            <person name="Kim B.C."/>
        </authorList>
    </citation>
    <scope>NUCLEOTIDE SEQUENCE [LARGE SCALE GENOMIC DNA]</scope>
    <source>
        <strain evidence="1 2">Alo17</strain>
    </source>
</reference>
<proteinExistence type="predicted"/>
<organism evidence="1 2">
    <name type="scientific">Faecalibaculum rodentium</name>
    <dbReference type="NCBI Taxonomy" id="1702221"/>
    <lineage>
        <taxon>Bacteria</taxon>
        <taxon>Bacillati</taxon>
        <taxon>Bacillota</taxon>
        <taxon>Erysipelotrichia</taxon>
        <taxon>Erysipelotrichales</taxon>
        <taxon>Erysipelotrichaceae</taxon>
        <taxon>Faecalibaculum</taxon>
    </lineage>
</organism>
<name>A0A140DY56_9FIRM</name>
<keyword evidence="2" id="KW-1185">Reference proteome</keyword>
<accession>A0A140DY56</accession>
<evidence type="ECO:0000313" key="1">
    <source>
        <dbReference type="EMBL" id="AMK55583.1"/>
    </source>
</evidence>